<proteinExistence type="predicted"/>
<dbReference type="EMBL" id="CP081294">
    <property type="protein sequence ID" value="QZD95055.1"/>
    <property type="molecule type" value="Genomic_DNA"/>
</dbReference>
<gene>
    <name evidence="1" type="ORF">K3136_13430</name>
</gene>
<organism evidence="1 2">
    <name type="scientific">Qipengyuania gelatinilytica</name>
    <dbReference type="NCBI Taxonomy" id="2867231"/>
    <lineage>
        <taxon>Bacteria</taxon>
        <taxon>Pseudomonadati</taxon>
        <taxon>Pseudomonadota</taxon>
        <taxon>Alphaproteobacteria</taxon>
        <taxon>Sphingomonadales</taxon>
        <taxon>Erythrobacteraceae</taxon>
        <taxon>Qipengyuania</taxon>
    </lineage>
</organism>
<keyword evidence="2" id="KW-1185">Reference proteome</keyword>
<name>A0ABX9A193_9SPHN</name>
<protein>
    <submittedName>
        <fullName evidence="1">Uncharacterized protein</fullName>
    </submittedName>
</protein>
<evidence type="ECO:0000313" key="1">
    <source>
        <dbReference type="EMBL" id="QZD95055.1"/>
    </source>
</evidence>
<dbReference type="RefSeq" id="WP_221430797.1">
    <property type="nucleotide sequence ID" value="NZ_CP081294.1"/>
</dbReference>
<sequence>MHYNYDALLEAAGEMEQYSGYLDGDDLKASQQVQANFAGVRNRFVYDALATGDDPEQIKANIVSDLDTLAEENPGWAGPAYIVRDELVARIEQESQKNPTWRKVVRYTPIALGVIAVAAYFGVKFYNDVDLSDPFESRAGVVARAEALEKTLRHDDWASTRSRRGGFIKDILLWPISPSDAEVNAAMQVAGFAFDAQEFMRSQQAQCNYTGATYGEELTERERDYLENYSARLQSETVEWDEDPQFTMLVVAADTLGCPPIDRSMFELPEQDVPEEATQDEPNA</sequence>
<evidence type="ECO:0000313" key="2">
    <source>
        <dbReference type="Proteomes" id="UP000824321"/>
    </source>
</evidence>
<accession>A0ABX9A193</accession>
<reference evidence="1 2" key="1">
    <citation type="submission" date="2021-08" db="EMBL/GenBank/DDBJ databases">
        <title>Comparative Genomics Analysis of the Genus Qipengyuania Reveals Extensive Genetic Diversity and Metabolic Versatility, Including the Description of Fifteen Novel Species.</title>
        <authorList>
            <person name="Liu Y."/>
        </authorList>
    </citation>
    <scope>NUCLEOTIDE SEQUENCE [LARGE SCALE GENOMIC DNA]</scope>
    <source>
        <strain evidence="1 2">1NDH1</strain>
    </source>
</reference>
<dbReference type="Proteomes" id="UP000824321">
    <property type="component" value="Chromosome"/>
</dbReference>